<dbReference type="InterPro" id="IPR001360">
    <property type="entry name" value="Glyco_hydro_1"/>
</dbReference>
<proteinExistence type="inferred from homology"/>
<dbReference type="Proteomes" id="UP001239795">
    <property type="component" value="Unassembled WGS sequence"/>
</dbReference>
<dbReference type="PANTHER" id="PTHR10353:SF53">
    <property type="entry name" value="BETA-1,4-GLUCOSIDASE (EUROFUNG)"/>
    <property type="match status" value="1"/>
</dbReference>
<dbReference type="SUPFAM" id="SSF51445">
    <property type="entry name" value="(Trans)glycosidases"/>
    <property type="match status" value="1"/>
</dbReference>
<dbReference type="PANTHER" id="PTHR10353">
    <property type="entry name" value="GLYCOSYL HYDROLASE"/>
    <property type="match status" value="1"/>
</dbReference>
<comment type="similarity">
    <text evidence="1">Belongs to the glycosyl hydrolase 1 family.</text>
</comment>
<dbReference type="Gene3D" id="3.20.20.80">
    <property type="entry name" value="Glycosidases"/>
    <property type="match status" value="1"/>
</dbReference>
<dbReference type="EMBL" id="MLGG01000024">
    <property type="protein sequence ID" value="KAK1455611.1"/>
    <property type="molecule type" value="Genomic_DNA"/>
</dbReference>
<name>A0AAI9UEN1_9PEZI</name>
<organism evidence="2 3">
    <name type="scientific">Colletotrichum melonis</name>
    <dbReference type="NCBI Taxonomy" id="1209925"/>
    <lineage>
        <taxon>Eukaryota</taxon>
        <taxon>Fungi</taxon>
        <taxon>Dikarya</taxon>
        <taxon>Ascomycota</taxon>
        <taxon>Pezizomycotina</taxon>
        <taxon>Sordariomycetes</taxon>
        <taxon>Hypocreomycetidae</taxon>
        <taxon>Glomerellales</taxon>
        <taxon>Glomerellaceae</taxon>
        <taxon>Colletotrichum</taxon>
        <taxon>Colletotrichum acutatum species complex</taxon>
    </lineage>
</organism>
<dbReference type="InterPro" id="IPR017853">
    <property type="entry name" value="GH"/>
</dbReference>
<evidence type="ECO:0000313" key="2">
    <source>
        <dbReference type="EMBL" id="KAK1455611.1"/>
    </source>
</evidence>
<dbReference type="AlphaFoldDB" id="A0AAI9UEN1"/>
<dbReference type="Pfam" id="PF00232">
    <property type="entry name" value="Glyco_hydro_1"/>
    <property type="match status" value="1"/>
</dbReference>
<keyword evidence="3" id="KW-1185">Reference proteome</keyword>
<reference evidence="2 3" key="1">
    <citation type="submission" date="2016-10" db="EMBL/GenBank/DDBJ databases">
        <title>The genome sequence of Colletotrichum fioriniae PJ7.</title>
        <authorList>
            <person name="Baroncelli R."/>
        </authorList>
    </citation>
    <scope>NUCLEOTIDE SEQUENCE [LARGE SCALE GENOMIC DNA]</scope>
    <source>
        <strain evidence="2">Col 31</strain>
    </source>
</reference>
<dbReference type="GO" id="GO:0005975">
    <property type="term" value="P:carbohydrate metabolic process"/>
    <property type="evidence" value="ECO:0007669"/>
    <property type="project" value="InterPro"/>
</dbReference>
<evidence type="ECO:0000256" key="1">
    <source>
        <dbReference type="RuleBase" id="RU003690"/>
    </source>
</evidence>
<gene>
    <name evidence="2" type="ORF">CMEL01_04371</name>
</gene>
<comment type="caution">
    <text evidence="2">The sequence shown here is derived from an EMBL/GenBank/DDBJ whole genome shotgun (WGS) entry which is preliminary data.</text>
</comment>
<accession>A0AAI9UEN1</accession>
<sequence length="548" mass="61037">MPPVQVAAQDEYQWSSYRPLEYATPVSAAVDAPTHARPYSELSTILESRSTTTWDAPGVTPTDQGVTFAAASTPPTNTRHNTQWDLKFPKTFQWGFAGAALQIEGAIQNEGHGPSIWENRFRGNYSSSGRAGGGPPDIAAMNYYLYKQDIARLAAVGVQSYSFSISWSRIVPFGVRGSPINKEGIDHYNDVIDTVLAYGMKPVVTLHHFDTPAYFQSNTSFLSFDHPEFVDGFLYYAQTILAHYSDRVGTWYTFNEPTIEAAITGAWQPSRFVLEAHAKTVRWYRDVIQGDALWSIKFDLSGTGFALPLDPGNASDVAASIRRNEFTIGYFARPLFLGENVPQSLIDTVGDRVPSYTAEELELFNGTADFFAFDIYTASHHTEPEGGFEACAADAKHPLYPECTVTTTSRGGWEANFHGNVDRPAVPAEHVRAILGFLNATYPTKGGITIAEFGLPAFKASNMSVHHIRSDLAQSEFYVPFLNEVLNAINFDGVHVKGLYGWAYLDNWEWGQYDDKYGVQGYNQTTQERFYKRAIFDYAGFVQEHMES</sequence>
<evidence type="ECO:0000313" key="3">
    <source>
        <dbReference type="Proteomes" id="UP001239795"/>
    </source>
</evidence>
<protein>
    <submittedName>
        <fullName evidence="2">Beta-glucosidase A</fullName>
    </submittedName>
</protein>
<dbReference type="GO" id="GO:0008422">
    <property type="term" value="F:beta-glucosidase activity"/>
    <property type="evidence" value="ECO:0007669"/>
    <property type="project" value="TreeGrafter"/>
</dbReference>